<dbReference type="PANTHER" id="PTHR23015:SF4">
    <property type="entry name" value="DUF38 DOMAIN-CONTAINING PROTEIN-RELATED"/>
    <property type="match status" value="1"/>
</dbReference>
<proteinExistence type="predicted"/>
<dbReference type="GeneID" id="9817759"/>
<dbReference type="Proteomes" id="UP000008281">
    <property type="component" value="Unassembled WGS sequence"/>
</dbReference>
<dbReference type="InterPro" id="IPR040161">
    <property type="entry name" value="FB224"/>
</dbReference>
<dbReference type="Pfam" id="PF00646">
    <property type="entry name" value="F-box"/>
    <property type="match status" value="1"/>
</dbReference>
<dbReference type="RefSeq" id="XP_003114641.1">
    <property type="nucleotide sequence ID" value="XM_003114593.1"/>
</dbReference>
<dbReference type="InterPro" id="IPR001810">
    <property type="entry name" value="F-box_dom"/>
</dbReference>
<dbReference type="GO" id="GO:0045087">
    <property type="term" value="P:innate immune response"/>
    <property type="evidence" value="ECO:0007669"/>
    <property type="project" value="TreeGrafter"/>
</dbReference>
<dbReference type="Proteomes" id="UP000483820">
    <property type="component" value="Chromosome I"/>
</dbReference>
<accession>E3LN26</accession>
<sequence>MPSLSEMPEVVMKKIFDKLDIRAIFTLRKVSHFLQDFIDDVVPDSKLKVVEVSVYSKYVWVRYTFADGSLIINTYEKSENGGCKIVTRKKKVFDELDYVEVFSGDLGNILKFQKSAIQYFSLGWSDVINGSKEIEPITDNILEKLEEILKSRKRKLKVKNVRIDALKQNQVLSILPFVDSEYLETIGISNPESPSNEILNIDKIVQLEQWKQGKILYTPEHIVASSTEYFTHFSKGIVSFLSVSVGGVILLKEAFLSSSSFDNFQIKYQRFEEKELLSDVLGLPSNQEENDKKEWIVKNSSNTSLLKIILTSSDVYFMRCSN</sequence>
<dbReference type="PANTHER" id="PTHR23015">
    <property type="entry name" value="UNCHARACTERIZED C.ELEGANS PROTEIN"/>
    <property type="match status" value="1"/>
</dbReference>
<dbReference type="OrthoDB" id="5804298at2759"/>
<keyword evidence="4" id="KW-1185">Reference proteome</keyword>
<evidence type="ECO:0000313" key="4">
    <source>
        <dbReference type="Proteomes" id="UP000008281"/>
    </source>
</evidence>
<dbReference type="eggNOG" id="ENOG502TI79">
    <property type="taxonomic scope" value="Eukaryota"/>
</dbReference>
<organism evidence="4">
    <name type="scientific">Caenorhabditis remanei</name>
    <name type="common">Caenorhabditis vulgaris</name>
    <dbReference type="NCBI Taxonomy" id="31234"/>
    <lineage>
        <taxon>Eukaryota</taxon>
        <taxon>Metazoa</taxon>
        <taxon>Ecdysozoa</taxon>
        <taxon>Nematoda</taxon>
        <taxon>Chromadorea</taxon>
        <taxon>Rhabditida</taxon>
        <taxon>Rhabditina</taxon>
        <taxon>Rhabditomorpha</taxon>
        <taxon>Rhabditoidea</taxon>
        <taxon>Rhabditidae</taxon>
        <taxon>Peloderinae</taxon>
        <taxon>Caenorhabditis</taxon>
    </lineage>
</organism>
<dbReference type="SMART" id="SM00256">
    <property type="entry name" value="FBOX"/>
    <property type="match status" value="1"/>
</dbReference>
<name>E3LN26_CAERE</name>
<evidence type="ECO:0000313" key="3">
    <source>
        <dbReference type="EMBL" id="KAF1769915.1"/>
    </source>
</evidence>
<dbReference type="InParanoid" id="E3LN26"/>
<feature type="domain" description="F-box" evidence="1">
    <location>
        <begin position="1"/>
        <end position="50"/>
    </location>
</feature>
<reference evidence="2" key="1">
    <citation type="submission" date="2007-07" db="EMBL/GenBank/DDBJ databases">
        <title>PCAP assembly of the Caenorhabditis remanei genome.</title>
        <authorList>
            <consortium name="The Caenorhabditis remanei Sequencing Consortium"/>
            <person name="Wilson R.K."/>
        </authorList>
    </citation>
    <scope>NUCLEOTIDE SEQUENCE [LARGE SCALE GENOMIC DNA]</scope>
    <source>
        <strain evidence="2">PB4641</strain>
    </source>
</reference>
<reference evidence="3 5" key="2">
    <citation type="submission" date="2019-12" db="EMBL/GenBank/DDBJ databases">
        <title>Chromosome-level assembly of the Caenorhabditis remanei genome.</title>
        <authorList>
            <person name="Teterina A.A."/>
            <person name="Willis J.H."/>
            <person name="Phillips P.C."/>
        </authorList>
    </citation>
    <scope>NUCLEOTIDE SEQUENCE [LARGE SCALE GENOMIC DNA]</scope>
    <source>
        <strain evidence="3 5">PX506</strain>
        <tissue evidence="3">Whole organism</tissue>
    </source>
</reference>
<dbReference type="EMBL" id="DS268411">
    <property type="protein sequence ID" value="EFP02776.1"/>
    <property type="molecule type" value="Genomic_DNA"/>
</dbReference>
<dbReference type="HOGENOM" id="CLU_030831_0_3_1"/>
<dbReference type="KEGG" id="crq:GCK72_001732"/>
<dbReference type="OMA" id="NDSTICD"/>
<protein>
    <recommendedName>
        <fullName evidence="1">F-box domain-containing protein</fullName>
    </recommendedName>
</protein>
<evidence type="ECO:0000313" key="5">
    <source>
        <dbReference type="Proteomes" id="UP000483820"/>
    </source>
</evidence>
<evidence type="ECO:0000259" key="1">
    <source>
        <dbReference type="PROSITE" id="PS50181"/>
    </source>
</evidence>
<evidence type="ECO:0000313" key="2">
    <source>
        <dbReference type="EMBL" id="EFP02776.1"/>
    </source>
</evidence>
<dbReference type="Pfam" id="PF01827">
    <property type="entry name" value="FTH"/>
    <property type="match status" value="1"/>
</dbReference>
<dbReference type="CTD" id="9817759"/>
<dbReference type="PROSITE" id="PS50181">
    <property type="entry name" value="FBOX"/>
    <property type="match status" value="1"/>
</dbReference>
<dbReference type="AlphaFoldDB" id="E3LN26"/>
<dbReference type="EMBL" id="WUAV01000001">
    <property type="protein sequence ID" value="KAF1769915.1"/>
    <property type="molecule type" value="Genomic_DNA"/>
</dbReference>
<dbReference type="InterPro" id="IPR002900">
    <property type="entry name" value="DUF38/FTH_CAE_spp"/>
</dbReference>
<dbReference type="FunCoup" id="E3LN26">
    <property type="interactions" value="3638"/>
</dbReference>
<gene>
    <name evidence="2" type="ORF">CRE_28271</name>
    <name evidence="3" type="ORF">GCK72_001732</name>
</gene>
<dbReference type="CDD" id="cd22150">
    <property type="entry name" value="F-box_CeFBXA-like"/>
    <property type="match status" value="1"/>
</dbReference>